<name>Q3J2T0_CERS4</name>
<dbReference type="InterPro" id="IPR053876">
    <property type="entry name" value="Phage_int_M"/>
</dbReference>
<sequence>MPKKAREWGALDVKRAAHPGDGANVWHAVGGVAGLLLQITPTGAKSWLLRTTVAGTRRAMGLGSYPEVGLAEARERAREAKRKIAAGVDPIEERKATRAALAAAQRRSLTFADAADKWIKAKLSDRPEKSQKAVRATLTAYSFPEIGALTVQELTPQDVVRALNTIWTAKPDTATKMRGYLEAILSWATVSGYRTGDNPARWAGNLKELLPAPSVVAKGRAGNFPAVPVARLADWWEELGQREGMGATALRFAALTAARSGEVRGALWSEVDLDAALWVVPGARMKMGREHRVPLSGPAVALLRGLPRLAGTGDLIFPGPRGGILSDMSVSAVMRRMQEDAETEAKMAGRPVSAAGWRDTRTGRPAVPHGLRSSFRDWAAEVGYDRDMAEIALAHLVGSEVERAYRRSDMLERRRAMMERWADVLAGRSGASVVEFRRA</sequence>
<evidence type="ECO:0000313" key="9">
    <source>
        <dbReference type="EMBL" id="ABA78904.1"/>
    </source>
</evidence>
<accession>Q3J2T0</accession>
<dbReference type="InterPro" id="IPR011010">
    <property type="entry name" value="DNA_brk_join_enz"/>
</dbReference>
<dbReference type="PhylomeDB" id="Q3J2T0"/>
<reference evidence="10" key="1">
    <citation type="submission" date="2005-09" db="EMBL/GenBank/DDBJ databases">
        <title>Complete sequence of chromosome 1 of Rhodobacter sphaeroides 2.4.1.</title>
        <authorList>
            <person name="Copeland A."/>
            <person name="Lucas S."/>
            <person name="Lapidus A."/>
            <person name="Barry K."/>
            <person name="Detter J.C."/>
            <person name="Glavina T."/>
            <person name="Hammon N."/>
            <person name="Israni S."/>
            <person name="Pitluck S."/>
            <person name="Richardson P."/>
            <person name="Mackenzie C."/>
            <person name="Choudhary M."/>
            <person name="Larimer F."/>
            <person name="Hauser L.J."/>
            <person name="Land M."/>
            <person name="Donohue T.J."/>
            <person name="Kaplan S."/>
        </authorList>
    </citation>
    <scope>NUCLEOTIDE SEQUENCE [LARGE SCALE GENOMIC DNA]</scope>
    <source>
        <strain evidence="10">ATCC 17023 / DSM 158 / JCM 6121 / CCUG 31486 / LMG 2827 / NBRC 12203 / NCIMB 8253 / ATH 2.4.1.</strain>
    </source>
</reference>
<protein>
    <submittedName>
        <fullName evidence="9">P4-family integrase</fullName>
    </submittedName>
</protein>
<dbReference type="Gene3D" id="3.30.160.390">
    <property type="entry name" value="Integrase, DNA-binding domain"/>
    <property type="match status" value="1"/>
</dbReference>
<dbReference type="GeneID" id="3720479"/>
<evidence type="ECO:0000259" key="8">
    <source>
        <dbReference type="PROSITE" id="PS51900"/>
    </source>
</evidence>
<proteinExistence type="inferred from homology"/>
<keyword evidence="4" id="KW-0233">DNA recombination</keyword>
<dbReference type="Pfam" id="PF22022">
    <property type="entry name" value="Phage_int_M"/>
    <property type="match status" value="1"/>
</dbReference>
<dbReference type="STRING" id="272943.RSP_2749"/>
<gene>
    <name evidence="9" type="ORF">RSP_2749</name>
</gene>
<evidence type="ECO:0000259" key="7">
    <source>
        <dbReference type="PROSITE" id="PS51898"/>
    </source>
</evidence>
<dbReference type="InterPro" id="IPR038488">
    <property type="entry name" value="Integrase_DNA-bd_sf"/>
</dbReference>
<keyword evidence="10" id="KW-1185">Reference proteome</keyword>
<dbReference type="GO" id="GO:0003677">
    <property type="term" value="F:DNA binding"/>
    <property type="evidence" value="ECO:0007669"/>
    <property type="project" value="UniProtKB-UniRule"/>
</dbReference>
<dbReference type="PATRIC" id="fig|272943.9.peg.1678"/>
<feature type="domain" description="Tyr recombinase" evidence="7">
    <location>
        <begin position="226"/>
        <end position="418"/>
    </location>
</feature>
<dbReference type="InterPro" id="IPR002104">
    <property type="entry name" value="Integrase_catalytic"/>
</dbReference>
<dbReference type="InterPro" id="IPR050808">
    <property type="entry name" value="Phage_Integrase"/>
</dbReference>
<evidence type="ECO:0000256" key="4">
    <source>
        <dbReference type="ARBA" id="ARBA00023172"/>
    </source>
</evidence>
<evidence type="ECO:0000256" key="5">
    <source>
        <dbReference type="PROSITE-ProRule" id="PRU01248"/>
    </source>
</evidence>
<dbReference type="GO" id="GO:0015074">
    <property type="term" value="P:DNA integration"/>
    <property type="evidence" value="ECO:0007669"/>
    <property type="project" value="UniProtKB-KW"/>
</dbReference>
<dbReference type="PROSITE" id="PS51900">
    <property type="entry name" value="CB"/>
    <property type="match status" value="1"/>
</dbReference>
<evidence type="ECO:0000256" key="1">
    <source>
        <dbReference type="ARBA" id="ARBA00008857"/>
    </source>
</evidence>
<dbReference type="SUPFAM" id="SSF56349">
    <property type="entry name" value="DNA breaking-rejoining enzymes"/>
    <property type="match status" value="1"/>
</dbReference>
<keyword evidence="2" id="KW-0229">DNA integration</keyword>
<dbReference type="CDD" id="cd00801">
    <property type="entry name" value="INT_P4_C"/>
    <property type="match status" value="1"/>
</dbReference>
<dbReference type="Pfam" id="PF13356">
    <property type="entry name" value="Arm-DNA-bind_3"/>
    <property type="match status" value="1"/>
</dbReference>
<dbReference type="KEGG" id="rsp:RSP_2749"/>
<dbReference type="EMBL" id="CP000143">
    <property type="protein sequence ID" value="ABA78904.1"/>
    <property type="molecule type" value="Genomic_DNA"/>
</dbReference>
<feature type="domain" description="Core-binding (CB)" evidence="8">
    <location>
        <begin position="109"/>
        <end position="189"/>
    </location>
</feature>
<dbReference type="OrthoDB" id="9795573at2"/>
<organism evidence="9 10">
    <name type="scientific">Cereibacter sphaeroides (strain ATCC 17023 / DSM 158 / JCM 6121 / CCUG 31486 / LMG 2827 / NBRC 12203 / NCIMB 8253 / ATH 2.4.1.)</name>
    <name type="common">Rhodobacter sphaeroides</name>
    <dbReference type="NCBI Taxonomy" id="272943"/>
    <lineage>
        <taxon>Bacteria</taxon>
        <taxon>Pseudomonadati</taxon>
        <taxon>Pseudomonadota</taxon>
        <taxon>Alphaproteobacteria</taxon>
        <taxon>Rhodobacterales</taxon>
        <taxon>Paracoccaceae</taxon>
        <taxon>Cereibacter</taxon>
    </lineage>
</organism>
<comment type="similarity">
    <text evidence="1">Belongs to the 'phage' integrase family.</text>
</comment>
<dbReference type="Proteomes" id="UP000002703">
    <property type="component" value="Chromosome 1"/>
</dbReference>
<dbReference type="EnsemblBacteria" id="ABA78904">
    <property type="protein sequence ID" value="ABA78904"/>
    <property type="gene ID" value="RSP_2749"/>
</dbReference>
<dbReference type="InterPro" id="IPR010998">
    <property type="entry name" value="Integrase_recombinase_N"/>
</dbReference>
<keyword evidence="3 5" id="KW-0238">DNA-binding</keyword>
<feature type="region of interest" description="Disordered" evidence="6">
    <location>
        <begin position="342"/>
        <end position="365"/>
    </location>
</feature>
<evidence type="ECO:0000256" key="6">
    <source>
        <dbReference type="SAM" id="MobiDB-lite"/>
    </source>
</evidence>
<dbReference type="PANTHER" id="PTHR30629">
    <property type="entry name" value="PROPHAGE INTEGRASE"/>
    <property type="match status" value="1"/>
</dbReference>
<dbReference type="PANTHER" id="PTHR30629:SF2">
    <property type="entry name" value="PROPHAGE INTEGRASE INTS-RELATED"/>
    <property type="match status" value="1"/>
</dbReference>
<evidence type="ECO:0000256" key="3">
    <source>
        <dbReference type="ARBA" id="ARBA00023125"/>
    </source>
</evidence>
<dbReference type="PROSITE" id="PS51898">
    <property type="entry name" value="TYR_RECOMBINASE"/>
    <property type="match status" value="1"/>
</dbReference>
<dbReference type="Pfam" id="PF00589">
    <property type="entry name" value="Phage_integrase"/>
    <property type="match status" value="1"/>
</dbReference>
<dbReference type="InterPro" id="IPR044068">
    <property type="entry name" value="CB"/>
</dbReference>
<dbReference type="RefSeq" id="WP_011337713.1">
    <property type="nucleotide sequence ID" value="NC_007493.2"/>
</dbReference>
<evidence type="ECO:0000256" key="2">
    <source>
        <dbReference type="ARBA" id="ARBA00022908"/>
    </source>
</evidence>
<dbReference type="AlphaFoldDB" id="Q3J2T0"/>
<dbReference type="Gene3D" id="1.10.150.130">
    <property type="match status" value="1"/>
</dbReference>
<dbReference type="eggNOG" id="COG0582">
    <property type="taxonomic scope" value="Bacteria"/>
</dbReference>
<dbReference type="GO" id="GO:0006310">
    <property type="term" value="P:DNA recombination"/>
    <property type="evidence" value="ECO:0007669"/>
    <property type="project" value="UniProtKB-KW"/>
</dbReference>
<evidence type="ECO:0000313" key="10">
    <source>
        <dbReference type="Proteomes" id="UP000002703"/>
    </source>
</evidence>
<dbReference type="Gene3D" id="1.10.443.10">
    <property type="entry name" value="Intergrase catalytic core"/>
    <property type="match status" value="1"/>
</dbReference>
<dbReference type="InterPro" id="IPR025166">
    <property type="entry name" value="Integrase_DNA_bind_dom"/>
</dbReference>
<dbReference type="InterPro" id="IPR013762">
    <property type="entry name" value="Integrase-like_cat_sf"/>
</dbReference>